<accession>A0A1M2UW07</accession>
<dbReference type="Proteomes" id="UP000183986">
    <property type="component" value="Unassembled WGS sequence"/>
</dbReference>
<dbReference type="AlphaFoldDB" id="A0A1M2UW07"/>
<evidence type="ECO:0000313" key="1">
    <source>
        <dbReference type="EMBL" id="OJS99516.1"/>
    </source>
</evidence>
<proteinExistence type="predicted"/>
<reference evidence="1" key="1">
    <citation type="submission" date="2016-11" db="EMBL/GenBank/DDBJ databases">
        <title>Draft Genome Sequence of Marinobacter hydrocarbonoclasticus strain STW2, a polyaromatic aromatic hydrocarbon degrading and denitrifying bacterium from rhizosphere of Seagrass Enhalus acodoides.</title>
        <authorList>
            <person name="Ling J."/>
            <person name="Dong J."/>
        </authorList>
    </citation>
    <scope>NUCLEOTIDE SEQUENCE [LARGE SCALE GENOMIC DNA]</scope>
    <source>
        <strain evidence="1">STW2</strain>
    </source>
</reference>
<comment type="caution">
    <text evidence="1">The sequence shown here is derived from an EMBL/GenBank/DDBJ whole genome shotgun (WGS) entry which is preliminary data.</text>
</comment>
<gene>
    <name evidence="1" type="ORF">BEE62_05115</name>
</gene>
<keyword evidence="2" id="KW-1185">Reference proteome</keyword>
<evidence type="ECO:0008006" key="3">
    <source>
        <dbReference type="Google" id="ProtNLM"/>
    </source>
</evidence>
<dbReference type="PROSITE" id="PS51257">
    <property type="entry name" value="PROKAR_LIPOPROTEIN"/>
    <property type="match status" value="1"/>
</dbReference>
<sequence>MRLVSILLIFVGTLSAFGTAIACGRGLPVLNTTKSDGTKVGLFITTDQIEATQKWSLDEGEPPLSISAAYQLVDEWAENRYVRYDSVEQRRFSLIHYSCKHVSDRWYYVVDLVPLIDGDEVWGNGNWAAVLMDGTVIGPREY</sequence>
<dbReference type="OrthoDB" id="6402146at2"/>
<name>A0A1M2UW07_MARNT</name>
<dbReference type="RefSeq" id="WP_072676525.1">
    <property type="nucleotide sequence ID" value="NZ_MPKY01000001.1"/>
</dbReference>
<dbReference type="EMBL" id="MPKY01000001">
    <property type="protein sequence ID" value="OJS99516.1"/>
    <property type="molecule type" value="Genomic_DNA"/>
</dbReference>
<protein>
    <recommendedName>
        <fullName evidence="3">Lipoprotein</fullName>
    </recommendedName>
</protein>
<organism evidence="1 2">
    <name type="scientific">Marinobacter nauticus</name>
    <name type="common">Marinobacter hydrocarbonoclasticus</name>
    <name type="synonym">Marinobacter aquaeolei</name>
    <dbReference type="NCBI Taxonomy" id="2743"/>
    <lineage>
        <taxon>Bacteria</taxon>
        <taxon>Pseudomonadati</taxon>
        <taxon>Pseudomonadota</taxon>
        <taxon>Gammaproteobacteria</taxon>
        <taxon>Pseudomonadales</taxon>
        <taxon>Marinobacteraceae</taxon>
        <taxon>Marinobacter</taxon>
    </lineage>
</organism>
<evidence type="ECO:0000313" key="2">
    <source>
        <dbReference type="Proteomes" id="UP000183986"/>
    </source>
</evidence>